<keyword evidence="1" id="KW-0472">Membrane</keyword>
<evidence type="ECO:0000313" key="4">
    <source>
        <dbReference type="Proteomes" id="UP000016412"/>
    </source>
</evidence>
<evidence type="ECO:0008006" key="6">
    <source>
        <dbReference type="Google" id="ProtNLM"/>
    </source>
</evidence>
<dbReference type="InterPro" id="IPR041916">
    <property type="entry name" value="Anti_sigma_zinc_sf"/>
</dbReference>
<dbReference type="RefSeq" id="WP_021329510.1">
    <property type="nucleotide sequence ID" value="NZ_AUZJ01000009.1"/>
</dbReference>
<dbReference type="Gene3D" id="1.10.10.1320">
    <property type="entry name" value="Anti-sigma factor, zinc-finger domain"/>
    <property type="match status" value="1"/>
</dbReference>
<dbReference type="eggNOG" id="COG5662">
    <property type="taxonomic scope" value="Bacteria"/>
</dbReference>
<comment type="caution">
    <text evidence="2">The sequence shown here is derived from an EMBL/GenBank/DDBJ whole genome shotgun (WGS) entry which is preliminary data.</text>
</comment>
<name>U2LDQ1_TRESO</name>
<dbReference type="OrthoDB" id="362821at2"/>
<organism evidence="2 4">
    <name type="scientific">Treponema socranskii subsp. socranskii VPI DR56BR1116 = ATCC 35536</name>
    <dbReference type="NCBI Taxonomy" id="1125725"/>
    <lineage>
        <taxon>Bacteria</taxon>
        <taxon>Pseudomonadati</taxon>
        <taxon>Spirochaetota</taxon>
        <taxon>Spirochaetia</taxon>
        <taxon>Spirochaetales</taxon>
        <taxon>Treponemataceae</taxon>
        <taxon>Treponema</taxon>
    </lineage>
</organism>
<dbReference type="PATRIC" id="fig|1125725.3.peg.398"/>
<dbReference type="EMBL" id="AVQI01000050">
    <property type="protein sequence ID" value="ERK02608.1"/>
    <property type="molecule type" value="Genomic_DNA"/>
</dbReference>
<keyword evidence="5" id="KW-1185">Reference proteome</keyword>
<protein>
    <recommendedName>
        <fullName evidence="6">Zinc-finger</fullName>
    </recommendedName>
</protein>
<sequence length="240" mass="25914">MSTCPSNDIHSVYLDNELPETYVALYEAHIKSCPKCAAKLASLRAASAALGTDAAAMTLDEASLGKSWERLQARLSYSKTTKRVYRFPAHNFRYALSAAAAAAVFALIIPVRILRSPGAVQTAAINPISRSTSVELAKNNVVINGNIEQPHAFVPSRADETYGTNAEYHTAFDASFGAFDGTRFDVSRSVERQLEDVDLFRPDFANGNTLAIKIGIPEIGFVPPTADIDFANGQLVSSLK</sequence>
<accession>U2LDQ1</accession>
<dbReference type="AlphaFoldDB" id="U2LDQ1"/>
<evidence type="ECO:0000313" key="5">
    <source>
        <dbReference type="Proteomes" id="UP000016646"/>
    </source>
</evidence>
<dbReference type="EMBL" id="AUZJ01000009">
    <property type="protein sequence ID" value="ERF61634.1"/>
    <property type="molecule type" value="Genomic_DNA"/>
</dbReference>
<evidence type="ECO:0000256" key="1">
    <source>
        <dbReference type="SAM" id="Phobius"/>
    </source>
</evidence>
<keyword evidence="1" id="KW-1133">Transmembrane helix</keyword>
<evidence type="ECO:0000313" key="3">
    <source>
        <dbReference type="EMBL" id="ERK02608.1"/>
    </source>
</evidence>
<feature type="transmembrane region" description="Helical" evidence="1">
    <location>
        <begin position="92"/>
        <end position="111"/>
    </location>
</feature>
<dbReference type="Proteomes" id="UP000016412">
    <property type="component" value="Unassembled WGS sequence"/>
</dbReference>
<dbReference type="Proteomes" id="UP000016646">
    <property type="component" value="Unassembled WGS sequence"/>
</dbReference>
<gene>
    <name evidence="3" type="ORF">HMPREF0860_0086</name>
    <name evidence="2" type="ORF">HMPREF1325_2334</name>
</gene>
<evidence type="ECO:0000313" key="2">
    <source>
        <dbReference type="EMBL" id="ERF61634.1"/>
    </source>
</evidence>
<keyword evidence="1" id="KW-0812">Transmembrane</keyword>
<proteinExistence type="predicted"/>
<dbReference type="STRING" id="1125725.HMPREF1325_2334"/>
<reference evidence="4 5" key="1">
    <citation type="submission" date="2013-08" db="EMBL/GenBank/DDBJ databases">
        <authorList>
            <person name="Durkin A.S."/>
            <person name="Haft D.R."/>
            <person name="McCorrison J."/>
            <person name="Torralba M."/>
            <person name="Gillis M."/>
            <person name="Haft D.H."/>
            <person name="Methe B."/>
            <person name="Sutton G."/>
            <person name="Nelson K.E."/>
        </authorList>
    </citation>
    <scope>NUCLEOTIDE SEQUENCE [LARGE SCALE GENOMIC DNA]</scope>
    <source>
        <strain evidence="3 5">ATCC 35536</strain>
        <strain evidence="2 4">VPI DR56BR1116</strain>
    </source>
</reference>